<gene>
    <name evidence="1" type="ORF">QBC40DRAFT_336501</name>
</gene>
<proteinExistence type="predicted"/>
<evidence type="ECO:0000313" key="1">
    <source>
        <dbReference type="EMBL" id="KAK4204860.1"/>
    </source>
</evidence>
<protein>
    <submittedName>
        <fullName evidence="1">Uncharacterized protein</fullName>
    </submittedName>
</protein>
<dbReference type="Proteomes" id="UP001303160">
    <property type="component" value="Unassembled WGS sequence"/>
</dbReference>
<comment type="caution">
    <text evidence="1">The sequence shown here is derived from an EMBL/GenBank/DDBJ whole genome shotgun (WGS) entry which is preliminary data.</text>
</comment>
<reference evidence="1" key="1">
    <citation type="journal article" date="2023" name="Mol. Phylogenet. Evol.">
        <title>Genome-scale phylogeny and comparative genomics of the fungal order Sordariales.</title>
        <authorList>
            <person name="Hensen N."/>
            <person name="Bonometti L."/>
            <person name="Westerberg I."/>
            <person name="Brannstrom I.O."/>
            <person name="Guillou S."/>
            <person name="Cros-Aarteil S."/>
            <person name="Calhoun S."/>
            <person name="Haridas S."/>
            <person name="Kuo A."/>
            <person name="Mondo S."/>
            <person name="Pangilinan J."/>
            <person name="Riley R."/>
            <person name="LaButti K."/>
            <person name="Andreopoulos B."/>
            <person name="Lipzen A."/>
            <person name="Chen C."/>
            <person name="Yan M."/>
            <person name="Daum C."/>
            <person name="Ng V."/>
            <person name="Clum A."/>
            <person name="Steindorff A."/>
            <person name="Ohm R.A."/>
            <person name="Martin F."/>
            <person name="Silar P."/>
            <person name="Natvig D.O."/>
            <person name="Lalanne C."/>
            <person name="Gautier V."/>
            <person name="Ament-Velasquez S.L."/>
            <person name="Kruys A."/>
            <person name="Hutchinson M.I."/>
            <person name="Powell A.J."/>
            <person name="Barry K."/>
            <person name="Miller A.N."/>
            <person name="Grigoriev I.V."/>
            <person name="Debuchy R."/>
            <person name="Gladieux P."/>
            <person name="Hiltunen Thoren M."/>
            <person name="Johannesson H."/>
        </authorList>
    </citation>
    <scope>NUCLEOTIDE SEQUENCE</scope>
    <source>
        <strain evidence="1">CBS 315.58</strain>
    </source>
</reference>
<accession>A0AAN6XST9</accession>
<dbReference type="AlphaFoldDB" id="A0AAN6XST9"/>
<dbReference type="EMBL" id="MU863879">
    <property type="protein sequence ID" value="KAK4204860.1"/>
    <property type="molecule type" value="Genomic_DNA"/>
</dbReference>
<sequence>MDDLECLDPERRCYCGKVYQTHASLLRHSRTCPALTEDCKSILRILACLEPRPVPADLFYRALFPFKTWNENGNESYDRLAKLEPVFNNFARLDRAVQVACAIPAVQLTDSLVGPDTESSLWWADRDLTLQTSCRAFVRNELRRIPEHSMCWQLEAARLILHSFPHQELDDKFIEKGQILFPFVLPALQEISADTLSLDEIKRGVEVCIAASAFGSPHAKERILDMAQYLLRRLPSSPLRLAVQLRQTALRLLNGEPPAITSNPDSGRKGNALLGEFLLVQAQSAAEQGYISRSWQLLDQWTPAYVAQPSLLESIISFRFDLMRGKLSRYQGAFEKSRLCLEPLSSQYPAPRAQFLSKLHLIAVYGELALWDKGSALLAGIVATTSARQRLLHLSRAEFHLARGLEGSDDDINLAKNLFIDLSADYEKVTPTRPAAKRNFARVCLGLAVISHIQRRGKPYFALLHALNDWRLAYEACLGSSLLDRGPGFPVLICLLAVADIKVSLDDSNWKIDLHSAQEIWAELRQEESDQRFFFANIGTRWANMVCHWLEGAGKAPVLPRWEPHG</sequence>
<evidence type="ECO:0000313" key="2">
    <source>
        <dbReference type="Proteomes" id="UP001303160"/>
    </source>
</evidence>
<organism evidence="1 2">
    <name type="scientific">Triangularia verruculosa</name>
    <dbReference type="NCBI Taxonomy" id="2587418"/>
    <lineage>
        <taxon>Eukaryota</taxon>
        <taxon>Fungi</taxon>
        <taxon>Dikarya</taxon>
        <taxon>Ascomycota</taxon>
        <taxon>Pezizomycotina</taxon>
        <taxon>Sordariomycetes</taxon>
        <taxon>Sordariomycetidae</taxon>
        <taxon>Sordariales</taxon>
        <taxon>Podosporaceae</taxon>
        <taxon>Triangularia</taxon>
    </lineage>
</organism>
<keyword evidence="2" id="KW-1185">Reference proteome</keyword>
<name>A0AAN6XST9_9PEZI</name>
<reference evidence="1" key="2">
    <citation type="submission" date="2023-05" db="EMBL/GenBank/DDBJ databases">
        <authorList>
            <consortium name="Lawrence Berkeley National Laboratory"/>
            <person name="Steindorff A."/>
            <person name="Hensen N."/>
            <person name="Bonometti L."/>
            <person name="Westerberg I."/>
            <person name="Brannstrom I.O."/>
            <person name="Guillou S."/>
            <person name="Cros-Aarteil S."/>
            <person name="Calhoun S."/>
            <person name="Haridas S."/>
            <person name="Kuo A."/>
            <person name="Mondo S."/>
            <person name="Pangilinan J."/>
            <person name="Riley R."/>
            <person name="Labutti K."/>
            <person name="Andreopoulos B."/>
            <person name="Lipzen A."/>
            <person name="Chen C."/>
            <person name="Yanf M."/>
            <person name="Daum C."/>
            <person name="Ng V."/>
            <person name="Clum A."/>
            <person name="Ohm R."/>
            <person name="Martin F."/>
            <person name="Silar P."/>
            <person name="Natvig D."/>
            <person name="Lalanne C."/>
            <person name="Gautier V."/>
            <person name="Ament-Velasquez S.L."/>
            <person name="Kruys A."/>
            <person name="Hutchinson M.I."/>
            <person name="Powell A.J."/>
            <person name="Barry K."/>
            <person name="Miller A.N."/>
            <person name="Grigoriev I.V."/>
            <person name="Debuchy R."/>
            <person name="Gladieux P."/>
            <person name="Thoren M.H."/>
            <person name="Johannesson H."/>
        </authorList>
    </citation>
    <scope>NUCLEOTIDE SEQUENCE</scope>
    <source>
        <strain evidence="1">CBS 315.58</strain>
    </source>
</reference>